<dbReference type="Pfam" id="PF01135">
    <property type="entry name" value="PCMT"/>
    <property type="match status" value="1"/>
</dbReference>
<evidence type="ECO:0000256" key="3">
    <source>
        <dbReference type="ARBA" id="ARBA00011890"/>
    </source>
</evidence>
<evidence type="ECO:0000256" key="10">
    <source>
        <dbReference type="ARBA" id="ARBA00031323"/>
    </source>
</evidence>
<dbReference type="InterPro" id="IPR000682">
    <property type="entry name" value="PCMT"/>
</dbReference>
<evidence type="ECO:0000256" key="11">
    <source>
        <dbReference type="ARBA" id="ARBA00031350"/>
    </source>
</evidence>
<comment type="caution">
    <text evidence="13">The sequence shown here is derived from an EMBL/GenBank/DDBJ whole genome shotgun (WGS) entry which is preliminary data.</text>
</comment>
<comment type="subcellular location">
    <subcellularLocation>
        <location evidence="1">Cytoplasm</location>
    </subcellularLocation>
</comment>
<keyword evidence="14" id="KW-1185">Reference proteome</keyword>
<keyword evidence="8" id="KW-0949">S-adenosyl-L-methionine</keyword>
<dbReference type="GO" id="GO:0004719">
    <property type="term" value="F:protein-L-isoaspartate (D-aspartate) O-methyltransferase activity"/>
    <property type="evidence" value="ECO:0007669"/>
    <property type="project" value="UniProtKB-EC"/>
</dbReference>
<evidence type="ECO:0000256" key="2">
    <source>
        <dbReference type="ARBA" id="ARBA00005369"/>
    </source>
</evidence>
<dbReference type="Proteomes" id="UP000675554">
    <property type="component" value="Unassembled WGS sequence"/>
</dbReference>
<evidence type="ECO:0000256" key="6">
    <source>
        <dbReference type="ARBA" id="ARBA00022603"/>
    </source>
</evidence>
<evidence type="ECO:0000256" key="12">
    <source>
        <dbReference type="SAM" id="MobiDB-lite"/>
    </source>
</evidence>
<keyword evidence="5" id="KW-0963">Cytoplasm</keyword>
<feature type="region of interest" description="Disordered" evidence="12">
    <location>
        <begin position="66"/>
        <end position="85"/>
    </location>
</feature>
<protein>
    <recommendedName>
        <fullName evidence="4">Protein-L-isoaspartate O-methyltransferase</fullName>
        <ecNumber evidence="3">2.1.1.77</ecNumber>
    </recommendedName>
    <alternativeName>
        <fullName evidence="11">L-isoaspartyl protein carboxyl methyltransferase</fullName>
    </alternativeName>
    <alternativeName>
        <fullName evidence="9">Protein L-isoaspartyl methyltransferase</fullName>
    </alternativeName>
    <alternativeName>
        <fullName evidence="10">Protein-beta-aspartate methyltransferase</fullName>
    </alternativeName>
</protein>
<dbReference type="AlphaFoldDB" id="A0A8T4J529"/>
<dbReference type="InterPro" id="IPR029063">
    <property type="entry name" value="SAM-dependent_MTases_sf"/>
</dbReference>
<dbReference type="Gene3D" id="3.40.50.150">
    <property type="entry name" value="Vaccinia Virus protein VP39"/>
    <property type="match status" value="1"/>
</dbReference>
<dbReference type="GO" id="GO:0032259">
    <property type="term" value="P:methylation"/>
    <property type="evidence" value="ECO:0007669"/>
    <property type="project" value="UniProtKB-KW"/>
</dbReference>
<evidence type="ECO:0000256" key="5">
    <source>
        <dbReference type="ARBA" id="ARBA00022490"/>
    </source>
</evidence>
<dbReference type="SUPFAM" id="SSF53335">
    <property type="entry name" value="S-adenosyl-L-methionine-dependent methyltransferases"/>
    <property type="match status" value="1"/>
</dbReference>
<evidence type="ECO:0000256" key="9">
    <source>
        <dbReference type="ARBA" id="ARBA00030757"/>
    </source>
</evidence>
<keyword evidence="7" id="KW-0808">Transferase</keyword>
<evidence type="ECO:0000256" key="8">
    <source>
        <dbReference type="ARBA" id="ARBA00022691"/>
    </source>
</evidence>
<gene>
    <name evidence="13" type="ORF">KDA82_36425</name>
</gene>
<dbReference type="EC" id="2.1.1.77" evidence="3"/>
<accession>A0A8T4J529</accession>
<evidence type="ECO:0000256" key="7">
    <source>
        <dbReference type="ARBA" id="ARBA00022679"/>
    </source>
</evidence>
<evidence type="ECO:0000256" key="4">
    <source>
        <dbReference type="ARBA" id="ARBA00013346"/>
    </source>
</evidence>
<dbReference type="GO" id="GO:0005737">
    <property type="term" value="C:cytoplasm"/>
    <property type="evidence" value="ECO:0007669"/>
    <property type="project" value="UniProtKB-SubCell"/>
</dbReference>
<comment type="similarity">
    <text evidence="2">Belongs to the methyltransferase superfamily. L-isoaspartyl/D-aspartyl protein methyltransferase family.</text>
</comment>
<organism evidence="13 14">
    <name type="scientific">Streptomyces daliensis</name>
    <dbReference type="NCBI Taxonomy" id="299421"/>
    <lineage>
        <taxon>Bacteria</taxon>
        <taxon>Bacillati</taxon>
        <taxon>Actinomycetota</taxon>
        <taxon>Actinomycetes</taxon>
        <taxon>Kitasatosporales</taxon>
        <taxon>Streptomycetaceae</taxon>
        <taxon>Streptomyces</taxon>
    </lineage>
</organism>
<dbReference type="PANTHER" id="PTHR11579">
    <property type="entry name" value="PROTEIN-L-ISOASPARTATE O-METHYLTRANSFERASE"/>
    <property type="match status" value="1"/>
</dbReference>
<dbReference type="EMBL" id="JAGSMN010001394">
    <property type="protein sequence ID" value="MBR7678362.1"/>
    <property type="molecule type" value="Genomic_DNA"/>
</dbReference>
<evidence type="ECO:0000256" key="1">
    <source>
        <dbReference type="ARBA" id="ARBA00004496"/>
    </source>
</evidence>
<dbReference type="CDD" id="cd02440">
    <property type="entry name" value="AdoMet_MTases"/>
    <property type="match status" value="1"/>
</dbReference>
<evidence type="ECO:0000313" key="14">
    <source>
        <dbReference type="Proteomes" id="UP000675554"/>
    </source>
</evidence>
<proteinExistence type="inferred from homology"/>
<dbReference type="PANTHER" id="PTHR11579:SF0">
    <property type="entry name" value="PROTEIN-L-ISOASPARTATE(D-ASPARTATE) O-METHYLTRANSFERASE"/>
    <property type="match status" value="1"/>
</dbReference>
<dbReference type="PROSITE" id="PS01279">
    <property type="entry name" value="PCMT"/>
    <property type="match status" value="1"/>
</dbReference>
<sequence length="386" mass="42464">MSSPERLLEILRNKGAALQGWEESVTTVRRELFLPDTIETPHGTVSRDASPDVWLTAVYGDLPLTTQVNDGRPTEDGEYRLPTSSSSMPSMMLEMLDLLQVADGHRVLDVGAGTGLQAAWLAHRLGSGNVTAVDVDPVLVEQAAKNVRAAGYSPHVVCGDGAAGWPHGAPYDRIIASYTVPEIPYAWVEQVPRGRIVAPWGGSFFSHSFAALDVSDGEAHGRFSGYPAFMRSRTARPPRGFLRDFLHHQEEAVETRTTVDPLEIARDADAQFWIGLFLPDAWHVEIEAEDGSDEVTWWLLADDRSSWAAADHVPGQHEYVIAQYGPRRLWDEALHAWRTWRRHGSPPRDRAGITVTPDDQHVWLDEPGRVIASTGADGPGPGRLGP</sequence>
<keyword evidence="6 13" id="KW-0489">Methyltransferase</keyword>
<reference evidence="13" key="1">
    <citation type="submission" date="2021-04" db="EMBL/GenBank/DDBJ databases">
        <title>Sequencing of actinobacteria type strains.</title>
        <authorList>
            <person name="Nguyen G.-S."/>
            <person name="Wentzel A."/>
        </authorList>
    </citation>
    <scope>NUCLEOTIDE SEQUENCE</scope>
    <source>
        <strain evidence="13">DSM 42095</strain>
    </source>
</reference>
<name>A0A8T4J529_9ACTN</name>
<evidence type="ECO:0000313" key="13">
    <source>
        <dbReference type="EMBL" id="MBR7678362.1"/>
    </source>
</evidence>